<dbReference type="AlphaFoldDB" id="A0A0V0HMV2"/>
<keyword evidence="1" id="KW-0472">Membrane</keyword>
<organism evidence="2">
    <name type="scientific">Solanum chacoense</name>
    <name type="common">Chaco potato</name>
    <dbReference type="NCBI Taxonomy" id="4108"/>
    <lineage>
        <taxon>Eukaryota</taxon>
        <taxon>Viridiplantae</taxon>
        <taxon>Streptophyta</taxon>
        <taxon>Embryophyta</taxon>
        <taxon>Tracheophyta</taxon>
        <taxon>Spermatophyta</taxon>
        <taxon>Magnoliopsida</taxon>
        <taxon>eudicotyledons</taxon>
        <taxon>Gunneridae</taxon>
        <taxon>Pentapetalae</taxon>
        <taxon>asterids</taxon>
        <taxon>lamiids</taxon>
        <taxon>Solanales</taxon>
        <taxon>Solanaceae</taxon>
        <taxon>Solanoideae</taxon>
        <taxon>Solaneae</taxon>
        <taxon>Solanum</taxon>
    </lineage>
</organism>
<sequence length="60" mass="7134">MLSFVIHGPIIKQRKCWSRRFSPKYILITRMCLRIILVLFISSFSWKALRSDLKVSKFSS</sequence>
<protein>
    <submittedName>
        <fullName evidence="2">Putative ovule protein</fullName>
    </submittedName>
</protein>
<evidence type="ECO:0000313" key="2">
    <source>
        <dbReference type="EMBL" id="JAP21733.1"/>
    </source>
</evidence>
<feature type="transmembrane region" description="Helical" evidence="1">
    <location>
        <begin position="25"/>
        <end position="46"/>
    </location>
</feature>
<keyword evidence="1" id="KW-1133">Transmembrane helix</keyword>
<evidence type="ECO:0000256" key="1">
    <source>
        <dbReference type="SAM" id="Phobius"/>
    </source>
</evidence>
<reference evidence="2" key="1">
    <citation type="submission" date="2015-12" db="EMBL/GenBank/DDBJ databases">
        <title>Gene expression during late stages of embryo sac development: a critical building block for successful pollen-pistil interactions.</title>
        <authorList>
            <person name="Liu Y."/>
            <person name="Joly V."/>
            <person name="Sabar M."/>
            <person name="Matton D.P."/>
        </authorList>
    </citation>
    <scope>NUCLEOTIDE SEQUENCE</scope>
</reference>
<name>A0A0V0HMV2_SOLCH</name>
<keyword evidence="1" id="KW-0812">Transmembrane</keyword>
<accession>A0A0V0HMV2</accession>
<dbReference type="EMBL" id="GEDG01017364">
    <property type="protein sequence ID" value="JAP21733.1"/>
    <property type="molecule type" value="Transcribed_RNA"/>
</dbReference>
<proteinExistence type="predicted"/>